<dbReference type="GO" id="GO:0008270">
    <property type="term" value="F:zinc ion binding"/>
    <property type="evidence" value="ECO:0007669"/>
    <property type="project" value="InterPro"/>
</dbReference>
<dbReference type="SUPFAM" id="SSF54897">
    <property type="entry name" value="Protease propeptides/inhibitors"/>
    <property type="match status" value="1"/>
</dbReference>
<dbReference type="PANTHER" id="PTHR43806:SF58">
    <property type="entry name" value="ALKALINE PROTEASE 1-RELATED"/>
    <property type="match status" value="1"/>
</dbReference>
<gene>
    <name evidence="16" type="ORF">VFPBJ_06273</name>
</gene>
<comment type="similarity">
    <text evidence="1">Belongs to the peptidase S10 family.</text>
</comment>
<dbReference type="Gene3D" id="1.10.287.410">
    <property type="match status" value="1"/>
</dbReference>
<dbReference type="PROSITE" id="PS00136">
    <property type="entry name" value="SUBTILASE_ASP"/>
    <property type="match status" value="1"/>
</dbReference>
<accession>A0A179GT90</accession>
<evidence type="ECO:0000256" key="2">
    <source>
        <dbReference type="ARBA" id="ARBA00011073"/>
    </source>
</evidence>
<dbReference type="PRINTS" id="PR00723">
    <property type="entry name" value="SUBTILISIN"/>
</dbReference>
<dbReference type="InterPro" id="IPR036864">
    <property type="entry name" value="Zn2-C6_fun-type_DNA-bd_sf"/>
</dbReference>
<dbReference type="InterPro" id="IPR000209">
    <property type="entry name" value="Peptidase_S8/S53_dom"/>
</dbReference>
<evidence type="ECO:0000256" key="3">
    <source>
        <dbReference type="ARBA" id="ARBA00022645"/>
    </source>
</evidence>
<dbReference type="Pfam" id="PF05922">
    <property type="entry name" value="Inhibitor_I9"/>
    <property type="match status" value="1"/>
</dbReference>
<dbReference type="GO" id="GO:0004252">
    <property type="term" value="F:serine-type endopeptidase activity"/>
    <property type="evidence" value="ECO:0007669"/>
    <property type="project" value="UniProtKB-UniRule"/>
</dbReference>
<dbReference type="PANTHER" id="PTHR43806">
    <property type="entry name" value="PEPTIDASE S8"/>
    <property type="match status" value="1"/>
</dbReference>
<keyword evidence="4 11" id="KW-0645">Protease</keyword>
<dbReference type="FunFam" id="3.40.50.200:FF:000014">
    <property type="entry name" value="Proteinase K"/>
    <property type="match status" value="1"/>
</dbReference>
<dbReference type="Gene3D" id="4.10.240.10">
    <property type="entry name" value="Zn(2)-C6 fungal-type DNA-binding domain"/>
    <property type="match status" value="1"/>
</dbReference>
<keyword evidence="6 14" id="KW-0732">Signal</keyword>
<evidence type="ECO:0000256" key="11">
    <source>
        <dbReference type="PROSITE-ProRule" id="PRU01240"/>
    </source>
</evidence>
<evidence type="ECO:0000256" key="5">
    <source>
        <dbReference type="ARBA" id="ARBA00022723"/>
    </source>
</evidence>
<dbReference type="InterPro" id="IPR001563">
    <property type="entry name" value="Peptidase_S10"/>
</dbReference>
<evidence type="ECO:0000256" key="6">
    <source>
        <dbReference type="ARBA" id="ARBA00022729"/>
    </source>
</evidence>
<dbReference type="InterPro" id="IPR018202">
    <property type="entry name" value="Ser_caboxypep_ser_AS"/>
</dbReference>
<feature type="signal peptide" evidence="14">
    <location>
        <begin position="1"/>
        <end position="17"/>
    </location>
</feature>
<feature type="region of interest" description="Disordered" evidence="13">
    <location>
        <begin position="518"/>
        <end position="592"/>
    </location>
</feature>
<dbReference type="InterPro" id="IPR050131">
    <property type="entry name" value="Peptidase_S8_subtilisin-like"/>
</dbReference>
<comment type="similarity">
    <text evidence="2 11 12">Belongs to the peptidase S8 family.</text>
</comment>
<feature type="compositionally biased region" description="Low complexity" evidence="13">
    <location>
        <begin position="529"/>
        <end position="555"/>
    </location>
</feature>
<dbReference type="PROSITE" id="PS00138">
    <property type="entry name" value="SUBTILASE_SER"/>
    <property type="match status" value="1"/>
</dbReference>
<dbReference type="GO" id="GO:0004185">
    <property type="term" value="F:serine-type carboxypeptidase activity"/>
    <property type="evidence" value="ECO:0007669"/>
    <property type="project" value="InterPro"/>
</dbReference>
<dbReference type="InterPro" id="IPR029058">
    <property type="entry name" value="AB_hydrolase_fold"/>
</dbReference>
<keyword evidence="3" id="KW-0121">Carboxypeptidase</keyword>
<dbReference type="Pfam" id="PF04082">
    <property type="entry name" value="Fungal_trans"/>
    <property type="match status" value="1"/>
</dbReference>
<keyword evidence="7 11" id="KW-0378">Hydrolase</keyword>
<evidence type="ECO:0000256" key="8">
    <source>
        <dbReference type="ARBA" id="ARBA00022825"/>
    </source>
</evidence>
<dbReference type="PROSITE" id="PS51892">
    <property type="entry name" value="SUBTILASE"/>
    <property type="match status" value="1"/>
</dbReference>
<feature type="compositionally biased region" description="Basic and acidic residues" evidence="13">
    <location>
        <begin position="37"/>
        <end position="47"/>
    </location>
</feature>
<dbReference type="SMART" id="SM00906">
    <property type="entry name" value="Fungal_trans"/>
    <property type="match status" value="1"/>
</dbReference>
<evidence type="ECO:0000256" key="13">
    <source>
        <dbReference type="SAM" id="MobiDB-lite"/>
    </source>
</evidence>
<dbReference type="Gene3D" id="3.30.70.80">
    <property type="entry name" value="Peptidase S8 propeptide/proteinase inhibitor I9"/>
    <property type="match status" value="1"/>
</dbReference>
<dbReference type="Pfam" id="PF00450">
    <property type="entry name" value="Peptidase_S10"/>
    <property type="match status" value="1"/>
</dbReference>
<dbReference type="InterPro" id="IPR001138">
    <property type="entry name" value="Zn2Cys6_DnaBD"/>
</dbReference>
<feature type="active site" description="Charge relay system" evidence="11">
    <location>
        <position position="1314"/>
    </location>
</feature>
<evidence type="ECO:0000313" key="16">
    <source>
        <dbReference type="EMBL" id="OAQ80688.1"/>
    </source>
</evidence>
<evidence type="ECO:0000256" key="10">
    <source>
        <dbReference type="ARBA" id="ARBA00023242"/>
    </source>
</evidence>
<dbReference type="Pfam" id="PF00082">
    <property type="entry name" value="Peptidase_S8"/>
    <property type="match status" value="1"/>
</dbReference>
<dbReference type="SUPFAM" id="SSF52743">
    <property type="entry name" value="Subtilisin-like"/>
    <property type="match status" value="1"/>
</dbReference>
<dbReference type="InterPro" id="IPR010259">
    <property type="entry name" value="S8pro/Inhibitor_I9"/>
</dbReference>
<dbReference type="Gene3D" id="3.40.50.200">
    <property type="entry name" value="Peptidase S8/S53 domain"/>
    <property type="match status" value="1"/>
</dbReference>
<keyword evidence="5" id="KW-0479">Metal-binding</keyword>
<feature type="active site" description="Charge relay system" evidence="11">
    <location>
        <position position="1283"/>
    </location>
</feature>
<feature type="domain" description="Xylanolytic transcriptional activator regulatory" evidence="15">
    <location>
        <begin position="821"/>
        <end position="895"/>
    </location>
</feature>
<dbReference type="InterPro" id="IPR036852">
    <property type="entry name" value="Peptidase_S8/S53_dom_sf"/>
</dbReference>
<dbReference type="InterPro" id="IPR037045">
    <property type="entry name" value="S8pro/Inhibitor_I9_sf"/>
</dbReference>
<keyword evidence="10" id="KW-0539">Nucleus</keyword>
<dbReference type="InterPro" id="IPR023827">
    <property type="entry name" value="Peptidase_S8_Asp-AS"/>
</dbReference>
<dbReference type="GO" id="GO:0005576">
    <property type="term" value="C:extracellular region"/>
    <property type="evidence" value="ECO:0007669"/>
    <property type="project" value="UniProtKB-ARBA"/>
</dbReference>
<feature type="region of interest" description="Disordered" evidence="13">
    <location>
        <begin position="37"/>
        <end position="63"/>
    </location>
</feature>
<dbReference type="InterPro" id="IPR007219">
    <property type="entry name" value="XnlR_reg_dom"/>
</dbReference>
<sequence length="1527" mass="166153">MLLSASVAAALAASASAQLIWNARSNAPTSPHAITVDDHTSHHDTHQRPMGTGDHQTAHGSAPFKTGQYTLKAQDNKTCPTHGESQWTGTVDVSDAHRLFFWFFESRNDPANDPIIVWMNGGPGGSSMVGLFNELGPCIFDLDSAEPSVNPWAWNNNASLLFLDQPAGVGFASLAEGAPMPAADLDGAESFQSFLNIFFGEIFPEKAGLPIHLAAESYGGHYGPVYLKHILDSRAYDSKSAFRGNITSLILVDALLDWTGNAVGTYELLCSDFRGRDIINATACDNIRHAIPEVERLGMSCDLSQDGHECVALDEQYMGQIDVYYRELINSGKRSPFNIHQECPNLPLCYPGKGDFTRYLNQEHVKAALGFPSSFVYSGINLALNDAYVRGHDPLKPTTRELAAVLDAYEQPGLGSDIRVLVLNGNEDYIVNTPGQKFIYDYLVRWSGQADYRLARWRELPRELAAEGFWKGTDDGSRKVACDHTQPVCNRCRATGREGECTYTISSSRPVRAWAVGSARPVAGERPRQSLSQSLSQGSPSTGAAEARPAAQPRASLLPTAGFPDGPPSDVVTPSPSSEDQASGPPSARPGPGFFGILSHSAVYEETKNTLSLLQGFRPCLPGHGDAAQAQFRDPSQVLSSPVREMCMVVLRSIPCPPQGHISLRMSPHPYDGWARVAAQRVLAGLYERFGSHLGTNRTNAQLEEMALFLSRNTARPFNDNEPDPDRWMGQFSGQNLRWESLGLLFTFRELGGEPLSDADHDIDQFTCGLTKHWPEVAQVCLGLCVDLTRRFSDGNSLLLQLCIRRTVAESILSGDASASTWRCLAESVSLMTFLGLHDETESPDYRPTLSSESRRRIAAHVFIMDKVVVLFTGRPPLIGHRYASTPLPLDLPDQVLLAGDEAIARASESLDERGWNTEGGLYSSTSLRSRLMIALIRDELIEIALGRWKQTPFEKLQAIKERQLQTMAEFPLSLIYQPGELDSRSSSPGRVYAKLLIQLEHLQNLFVADRLLLRRGDLDQGDLLLTSFEMVSLTLLFWTNKDRFALARPDFAWLVMAYATPAGGILCMELLNPSFTGAHPRNAKITRSSIIQNLSLLIGFLDWIGTGAANGNLCANCSAVIQHVLDHTLNTTGSSSWPPEALDAMQLDFNFELFDTFEWLRTDLSNEGAALIPNQYIVKLKDNSGAAAVSDALASAHDEATHRYNNVFKGFAGRMDAATVARLRNDPNVDFIEQDAVSSITEYVTQSKATWGISRLSHLKPHIRNYTYDSTAGEGTCAFVLDTGVFAEHPDFEGRAKMLKSYVPGQDTDGHGHGTHVSGTIGSKSFGVAKKTKIYGVKVLDNNGNGNNTSIMEAMDWVAKFVRCGQCPKGVYVNLSLRGRFSVAFNNAAAALVKAGVFVGVSAGNDGDNAGSYSPGAEPTVCTVGASDNDDNVLLWSNYGEVVDVFAPGQDIQSTWIDGGWNYLDGTSMSTPHVVGLAAYLGALEGISGGAVCDRIRALANKGILKNIQDAGSPNLLVFNGYPAAT</sequence>
<keyword evidence="8 11" id="KW-0720">Serine protease</keyword>
<dbReference type="GO" id="GO:0000981">
    <property type="term" value="F:DNA-binding transcription factor activity, RNA polymerase II-specific"/>
    <property type="evidence" value="ECO:0007669"/>
    <property type="project" value="InterPro"/>
</dbReference>
<protein>
    <submittedName>
        <fullName evidence="16">N-terminal binuclear Zn cluster-containing/DNA binding domain-containing protein</fullName>
    </submittedName>
</protein>
<dbReference type="CDD" id="cd00067">
    <property type="entry name" value="GAL4"/>
    <property type="match status" value="1"/>
</dbReference>
<evidence type="ECO:0000256" key="9">
    <source>
        <dbReference type="ARBA" id="ARBA00023180"/>
    </source>
</evidence>
<dbReference type="CDD" id="cd04077">
    <property type="entry name" value="Peptidases_S8_PCSK9_ProteinaseK_like"/>
    <property type="match status" value="1"/>
</dbReference>
<dbReference type="Proteomes" id="UP000078240">
    <property type="component" value="Unassembled WGS sequence"/>
</dbReference>
<dbReference type="GO" id="GO:0003677">
    <property type="term" value="F:DNA binding"/>
    <property type="evidence" value="ECO:0007669"/>
    <property type="project" value="InterPro"/>
</dbReference>
<dbReference type="SUPFAM" id="SSF53474">
    <property type="entry name" value="alpha/beta-Hydrolases"/>
    <property type="match status" value="1"/>
</dbReference>
<dbReference type="InterPro" id="IPR023828">
    <property type="entry name" value="Peptidase_S8_Ser-AS"/>
</dbReference>
<feature type="compositionally biased region" description="Low complexity" evidence="13">
    <location>
        <begin position="568"/>
        <end position="592"/>
    </location>
</feature>
<dbReference type="CDD" id="cd12148">
    <property type="entry name" value="fungal_TF_MHR"/>
    <property type="match status" value="1"/>
</dbReference>
<evidence type="ECO:0000256" key="7">
    <source>
        <dbReference type="ARBA" id="ARBA00022801"/>
    </source>
</evidence>
<feature type="chain" id="PRO_5008102997" evidence="14">
    <location>
        <begin position="18"/>
        <end position="1527"/>
    </location>
</feature>
<dbReference type="InterPro" id="IPR015500">
    <property type="entry name" value="Peptidase_S8_subtilisin-rel"/>
</dbReference>
<organism evidence="16 17">
    <name type="scientific">Purpureocillium lilacinum</name>
    <name type="common">Paecilomyces lilacinus</name>
    <dbReference type="NCBI Taxonomy" id="33203"/>
    <lineage>
        <taxon>Eukaryota</taxon>
        <taxon>Fungi</taxon>
        <taxon>Dikarya</taxon>
        <taxon>Ascomycota</taxon>
        <taxon>Pezizomycotina</taxon>
        <taxon>Sordariomycetes</taxon>
        <taxon>Hypocreomycetidae</taxon>
        <taxon>Hypocreales</taxon>
        <taxon>Ophiocordycipitaceae</taxon>
        <taxon>Purpureocillium</taxon>
    </lineage>
</organism>
<keyword evidence="9" id="KW-0325">Glycoprotein</keyword>
<evidence type="ECO:0000256" key="4">
    <source>
        <dbReference type="ARBA" id="ARBA00022670"/>
    </source>
</evidence>
<reference evidence="16 17" key="1">
    <citation type="submission" date="2016-01" db="EMBL/GenBank/DDBJ databases">
        <title>Biosynthesis of antibiotic leucinostatins and their inhibition on Phytophthora in bio-control Purpureocillium lilacinum.</title>
        <authorList>
            <person name="Wang G."/>
            <person name="Liu Z."/>
            <person name="Lin R."/>
            <person name="Li E."/>
            <person name="Mao Z."/>
            <person name="Ling J."/>
            <person name="Yin W."/>
            <person name="Xie B."/>
        </authorList>
    </citation>
    <scope>NUCLEOTIDE SEQUENCE [LARGE SCALE GENOMIC DNA]</scope>
    <source>
        <strain evidence="16">PLBJ-1</strain>
    </source>
</reference>
<evidence type="ECO:0000313" key="17">
    <source>
        <dbReference type="Proteomes" id="UP000078240"/>
    </source>
</evidence>
<dbReference type="EMBL" id="LSBH01000004">
    <property type="protein sequence ID" value="OAQ80688.1"/>
    <property type="molecule type" value="Genomic_DNA"/>
</dbReference>
<comment type="caution">
    <text evidence="16">The sequence shown here is derived from an EMBL/GenBank/DDBJ whole genome shotgun (WGS) entry which is preliminary data.</text>
</comment>
<evidence type="ECO:0000256" key="14">
    <source>
        <dbReference type="SAM" id="SignalP"/>
    </source>
</evidence>
<dbReference type="Gene3D" id="3.40.50.1820">
    <property type="entry name" value="alpha/beta hydrolase"/>
    <property type="match status" value="1"/>
</dbReference>
<evidence type="ECO:0000256" key="1">
    <source>
        <dbReference type="ARBA" id="ARBA00009431"/>
    </source>
</evidence>
<dbReference type="PROSITE" id="PS00137">
    <property type="entry name" value="SUBTILASE_HIS"/>
    <property type="match status" value="1"/>
</dbReference>
<evidence type="ECO:0000259" key="15">
    <source>
        <dbReference type="SMART" id="SM00906"/>
    </source>
</evidence>
<feature type="active site" description="Charge relay system" evidence="11">
    <location>
        <position position="1469"/>
    </location>
</feature>
<dbReference type="GO" id="GO:0006508">
    <property type="term" value="P:proteolysis"/>
    <property type="evidence" value="ECO:0007669"/>
    <property type="project" value="UniProtKB-KW"/>
</dbReference>
<dbReference type="PROSITE" id="PS00131">
    <property type="entry name" value="CARBOXYPEPT_SER_SER"/>
    <property type="match status" value="1"/>
</dbReference>
<dbReference type="GO" id="GO:0006351">
    <property type="term" value="P:DNA-templated transcription"/>
    <property type="evidence" value="ECO:0007669"/>
    <property type="project" value="InterPro"/>
</dbReference>
<dbReference type="InterPro" id="IPR022398">
    <property type="entry name" value="Peptidase_S8_His-AS"/>
</dbReference>
<name>A0A179GT90_PURLI</name>
<proteinExistence type="inferred from homology"/>
<dbReference type="InterPro" id="IPR034193">
    <property type="entry name" value="PCSK9_ProteinaseK-like"/>
</dbReference>
<evidence type="ECO:0000256" key="12">
    <source>
        <dbReference type="RuleBase" id="RU003355"/>
    </source>
</evidence>